<dbReference type="AlphaFoldDB" id="A0A975W7H2"/>
<dbReference type="InterPro" id="IPR036188">
    <property type="entry name" value="FAD/NAD-bd_sf"/>
</dbReference>
<gene>
    <name evidence="1" type="ORF">SAMN04487940_102169</name>
</gene>
<dbReference type="Proteomes" id="UP000182932">
    <property type="component" value="Unassembled WGS sequence"/>
</dbReference>
<proteinExistence type="predicted"/>
<protein>
    <submittedName>
        <fullName evidence="1">Dehydrogenase (Flavoprotein)</fullName>
    </submittedName>
</protein>
<accession>A0A975W7H2</accession>
<dbReference type="SUPFAM" id="SSF51905">
    <property type="entry name" value="FAD/NAD(P)-binding domain"/>
    <property type="match status" value="1"/>
</dbReference>
<keyword evidence="2" id="KW-1185">Reference proteome</keyword>
<name>A0A975W7H2_9RHOB</name>
<sequence length="339" mass="36650">MERVLDVLIFGDGPAARLAAIALSGLGLRVVRALPRPGLGPPPTARHSHILATTMGPAAAVLDRSLAQEIAARTEPQCRWRSFSGPDCAEYTAPRLSRAAVDAALDICIGRRPFETWRDVQITGREGARLCAGSRQGQGCFDLVIDATGAHRATLPMLARLGLKIGYEDTGRVKLYQTLELALLEARPGVQWSGPALDGPCGALYGEIRGHRLRITASRGRGGARPITAVSDIAQVFPERIAALVPSGARLVRRTSTIAPQYRRLRLPERDMVNWIALGDARAQWPPRLGTGLNAIFRQCRVLHRTLAEGGGPVEVRRALDGVIDEIWAGRATDLALRQ</sequence>
<evidence type="ECO:0000313" key="2">
    <source>
        <dbReference type="Proteomes" id="UP000182932"/>
    </source>
</evidence>
<evidence type="ECO:0000313" key="1">
    <source>
        <dbReference type="EMBL" id="SEI84082.1"/>
    </source>
</evidence>
<comment type="caution">
    <text evidence="1">The sequence shown here is derived from an EMBL/GenBank/DDBJ whole genome shotgun (WGS) entry which is preliminary data.</text>
</comment>
<organism evidence="1 2">
    <name type="scientific">Marinovum algicola</name>
    <dbReference type="NCBI Taxonomy" id="42444"/>
    <lineage>
        <taxon>Bacteria</taxon>
        <taxon>Pseudomonadati</taxon>
        <taxon>Pseudomonadota</taxon>
        <taxon>Alphaproteobacteria</taxon>
        <taxon>Rhodobacterales</taxon>
        <taxon>Roseobacteraceae</taxon>
        <taxon>Marinovum</taxon>
    </lineage>
</organism>
<reference evidence="1 2" key="1">
    <citation type="submission" date="2016-10" db="EMBL/GenBank/DDBJ databases">
        <authorList>
            <person name="Varghese N."/>
            <person name="Submissions S."/>
        </authorList>
    </citation>
    <scope>NUCLEOTIDE SEQUENCE [LARGE SCALE GENOMIC DNA]</scope>
    <source>
        <strain evidence="1 2">FF3</strain>
    </source>
</reference>
<dbReference type="EMBL" id="FNYY01000002">
    <property type="protein sequence ID" value="SEI84082.1"/>
    <property type="molecule type" value="Genomic_DNA"/>
</dbReference>